<reference evidence="2" key="2">
    <citation type="journal article" date="2015" name="Data Brief">
        <title>Shoot transcriptome of the giant reed, Arundo donax.</title>
        <authorList>
            <person name="Barrero R.A."/>
            <person name="Guerrero F.D."/>
            <person name="Moolhuijzen P."/>
            <person name="Goolsby J.A."/>
            <person name="Tidwell J."/>
            <person name="Bellgard S.E."/>
            <person name="Bellgard M.I."/>
        </authorList>
    </citation>
    <scope>NUCLEOTIDE SEQUENCE</scope>
    <source>
        <tissue evidence="2">Shoot tissue taken approximately 20 cm above the soil surface</tissue>
    </source>
</reference>
<protein>
    <submittedName>
        <fullName evidence="2">Uncharacterized protein</fullName>
    </submittedName>
</protein>
<evidence type="ECO:0000256" key="1">
    <source>
        <dbReference type="SAM" id="MobiDB-lite"/>
    </source>
</evidence>
<reference evidence="2" key="1">
    <citation type="submission" date="2014-09" db="EMBL/GenBank/DDBJ databases">
        <authorList>
            <person name="Magalhaes I.L.F."/>
            <person name="Oliveira U."/>
            <person name="Santos F.R."/>
            <person name="Vidigal T.H.D.A."/>
            <person name="Brescovit A.D."/>
            <person name="Santos A.J."/>
        </authorList>
    </citation>
    <scope>NUCLEOTIDE SEQUENCE</scope>
    <source>
        <tissue evidence="2">Shoot tissue taken approximately 20 cm above the soil surface</tissue>
    </source>
</reference>
<organism evidence="2">
    <name type="scientific">Arundo donax</name>
    <name type="common">Giant reed</name>
    <name type="synonym">Donax arundinaceus</name>
    <dbReference type="NCBI Taxonomy" id="35708"/>
    <lineage>
        <taxon>Eukaryota</taxon>
        <taxon>Viridiplantae</taxon>
        <taxon>Streptophyta</taxon>
        <taxon>Embryophyta</taxon>
        <taxon>Tracheophyta</taxon>
        <taxon>Spermatophyta</taxon>
        <taxon>Magnoliopsida</taxon>
        <taxon>Liliopsida</taxon>
        <taxon>Poales</taxon>
        <taxon>Poaceae</taxon>
        <taxon>PACMAD clade</taxon>
        <taxon>Arundinoideae</taxon>
        <taxon>Arundineae</taxon>
        <taxon>Arundo</taxon>
    </lineage>
</organism>
<accession>A0A0A8Z7N9</accession>
<dbReference type="AlphaFoldDB" id="A0A0A8Z7N9"/>
<proteinExistence type="predicted"/>
<feature type="region of interest" description="Disordered" evidence="1">
    <location>
        <begin position="1"/>
        <end position="21"/>
    </location>
</feature>
<name>A0A0A8Z7N9_ARUDO</name>
<evidence type="ECO:0000313" key="2">
    <source>
        <dbReference type="EMBL" id="JAD32760.1"/>
    </source>
</evidence>
<sequence length="21" mass="2334">MEGVGEKGPERVGYIERSSPR</sequence>
<dbReference type="EMBL" id="GBRH01265135">
    <property type="protein sequence ID" value="JAD32760.1"/>
    <property type="molecule type" value="Transcribed_RNA"/>
</dbReference>